<dbReference type="KEGG" id="hhg:XM38_026160"/>
<dbReference type="EMBL" id="CP021983">
    <property type="protein sequence ID" value="ASC71662.1"/>
    <property type="molecule type" value="Genomic_DNA"/>
</dbReference>
<dbReference type="AlphaFoldDB" id="A0A1Z3HMZ6"/>
<dbReference type="Proteomes" id="UP000191901">
    <property type="component" value="Chromosome"/>
</dbReference>
<gene>
    <name evidence="1" type="ORF">XM38_026160</name>
</gene>
<organism evidence="1 2">
    <name type="scientific">Halomicronema hongdechloris C2206</name>
    <dbReference type="NCBI Taxonomy" id="1641165"/>
    <lineage>
        <taxon>Bacteria</taxon>
        <taxon>Bacillati</taxon>
        <taxon>Cyanobacteriota</taxon>
        <taxon>Cyanophyceae</taxon>
        <taxon>Nodosilineales</taxon>
        <taxon>Nodosilineaceae</taxon>
        <taxon>Halomicronema</taxon>
    </lineage>
</organism>
<dbReference type="OrthoDB" id="532778at2"/>
<accession>A0A1Z3HMZ6</accession>
<reference evidence="1 2" key="1">
    <citation type="journal article" date="2016" name="Biochim. Biophys. Acta">
        <title>Characterization of red-shifted phycobilisomes isolated from the chlorophyll f-containing cyanobacterium Halomicronema hongdechloris.</title>
        <authorList>
            <person name="Li Y."/>
            <person name="Lin Y."/>
            <person name="Garvey C.J."/>
            <person name="Birch D."/>
            <person name="Corkery R.W."/>
            <person name="Loughlin P.C."/>
            <person name="Scheer H."/>
            <person name="Willows R.D."/>
            <person name="Chen M."/>
        </authorList>
    </citation>
    <scope>NUCLEOTIDE SEQUENCE [LARGE SCALE GENOMIC DNA]</scope>
    <source>
        <strain evidence="1 2">C2206</strain>
    </source>
</reference>
<evidence type="ECO:0000313" key="2">
    <source>
        <dbReference type="Proteomes" id="UP000191901"/>
    </source>
</evidence>
<sequence length="100" mass="11083">MRLIPTEFAVLTVESLQMFNPTHTLVSRRRRLPVALVPGGEGYKIYTEAEWGQDRDPAFELHPKLGVFCRGVQVLGHHLEPINNTEATGLATEAETPTSA</sequence>
<keyword evidence="2" id="KW-1185">Reference proteome</keyword>
<proteinExistence type="predicted"/>
<dbReference type="RefSeq" id="WP_080811553.1">
    <property type="nucleotide sequence ID" value="NZ_CP021983.2"/>
</dbReference>
<protein>
    <submittedName>
        <fullName evidence="1">Uncharacterized protein</fullName>
    </submittedName>
</protein>
<evidence type="ECO:0000313" key="1">
    <source>
        <dbReference type="EMBL" id="ASC71662.1"/>
    </source>
</evidence>
<name>A0A1Z3HMZ6_9CYAN</name>